<organism evidence="2 3">
    <name type="scientific">Streptococcus cristatus</name>
    <dbReference type="NCBI Taxonomy" id="45634"/>
    <lineage>
        <taxon>Bacteria</taxon>
        <taxon>Bacillati</taxon>
        <taxon>Bacillota</taxon>
        <taxon>Bacilli</taxon>
        <taxon>Lactobacillales</taxon>
        <taxon>Streptococcaceae</taxon>
        <taxon>Streptococcus</taxon>
    </lineage>
</organism>
<feature type="transmembrane region" description="Helical" evidence="1">
    <location>
        <begin position="404"/>
        <end position="425"/>
    </location>
</feature>
<feature type="transmembrane region" description="Helical" evidence="1">
    <location>
        <begin position="437"/>
        <end position="459"/>
    </location>
</feature>
<dbReference type="EMBL" id="RJPS01000002">
    <property type="protein sequence ID" value="RSJ92098.1"/>
    <property type="molecule type" value="Genomic_DNA"/>
</dbReference>
<sequence length="531" mass="61838">MGLNFDKHKEHLEKDIRAELQKKFGTAFEIEGISDIVLSSYCPTFLFKINLENYKEKLDILVDGSDLHLKWGEKPTYGIQYKYLPETLEEGLGRIKTYLDQPEQIFLEPLTPENDYLKIRAIEAMIENIFDGKTETDKWEKPVEKGENYRIIITSIIPSYKASFTLELLEQDFIVRDIVPLDASAGSQELLLDCPVQLNSSNLSSFLSKCKTYLEEHLEKDKTGMSLSTASMSDLELILKAPLSLDTVDTKVLEIQKIIEELFLGKIEFDKTTKEMDGDYLYRAYFFVRSRFYRVSFTITLIGQHFYIMVSLPDHPELRKKWPLRGYPYKLTEANLRLVLKEVVAYGLKHKPQTENEVVQEIQASQEVTEPTAKIQTQEREAKDGGKEQADKRAYLGLRKLWKLQVFIFFILMIIAFGLEVYMAGAGYKAFKMRIQFSWVSMHSFSFLFLTMYGFLTLYPNGMKINEFLQQYPRWKGFPTKGVPLPEKETLWTIFVLLLVLLFAAIDFSVRKPEPKVEIHKLNQELYRDFE</sequence>
<comment type="caution">
    <text evidence="2">The sequence shown here is derived from an EMBL/GenBank/DDBJ whole genome shotgun (WGS) entry which is preliminary data.</text>
</comment>
<dbReference type="Proteomes" id="UP000270868">
    <property type="component" value="Unassembled WGS sequence"/>
</dbReference>
<keyword evidence="1" id="KW-0472">Membrane</keyword>
<name>A0A3R9KPT5_STRCR</name>
<proteinExistence type="predicted"/>
<reference evidence="2 3" key="1">
    <citation type="submission" date="2018-11" db="EMBL/GenBank/DDBJ databases">
        <title>Species Designations Belie Phenotypic and Genotypic Heterogeneity in Oral Streptococci.</title>
        <authorList>
            <person name="Velsko I."/>
        </authorList>
    </citation>
    <scope>NUCLEOTIDE SEQUENCE [LARGE SCALE GENOMIC DNA]</scope>
    <source>
        <strain evidence="2 3">A52</strain>
    </source>
</reference>
<evidence type="ECO:0000313" key="3">
    <source>
        <dbReference type="Proteomes" id="UP000270868"/>
    </source>
</evidence>
<keyword evidence="1" id="KW-1133">Transmembrane helix</keyword>
<feature type="transmembrane region" description="Helical" evidence="1">
    <location>
        <begin position="491"/>
        <end position="510"/>
    </location>
</feature>
<keyword evidence="1" id="KW-0812">Transmembrane</keyword>
<evidence type="ECO:0000313" key="2">
    <source>
        <dbReference type="EMBL" id="RSJ92098.1"/>
    </source>
</evidence>
<dbReference type="AlphaFoldDB" id="A0A3R9KPT5"/>
<protein>
    <submittedName>
        <fullName evidence="2">Uncharacterized protein</fullName>
    </submittedName>
</protein>
<gene>
    <name evidence="2" type="ORF">D8792_02490</name>
</gene>
<evidence type="ECO:0000256" key="1">
    <source>
        <dbReference type="SAM" id="Phobius"/>
    </source>
</evidence>
<accession>A0A3R9KPT5</accession>